<gene>
    <name evidence="2" type="ORF">PROFUN_13107</name>
</gene>
<organism evidence="2 3">
    <name type="scientific">Planoprotostelium fungivorum</name>
    <dbReference type="NCBI Taxonomy" id="1890364"/>
    <lineage>
        <taxon>Eukaryota</taxon>
        <taxon>Amoebozoa</taxon>
        <taxon>Evosea</taxon>
        <taxon>Variosea</taxon>
        <taxon>Cavosteliida</taxon>
        <taxon>Cavosteliaceae</taxon>
        <taxon>Planoprotostelium</taxon>
    </lineage>
</organism>
<dbReference type="Proteomes" id="UP000241769">
    <property type="component" value="Unassembled WGS sequence"/>
</dbReference>
<comment type="caution">
    <text evidence="2">The sequence shown here is derived from an EMBL/GenBank/DDBJ whole genome shotgun (WGS) entry which is preliminary data.</text>
</comment>
<accession>A0A2P6N5D6</accession>
<feature type="signal peptide" evidence="1">
    <location>
        <begin position="1"/>
        <end position="15"/>
    </location>
</feature>
<dbReference type="InParanoid" id="A0A2P6N5D6"/>
<keyword evidence="3" id="KW-1185">Reference proteome</keyword>
<reference evidence="2 3" key="1">
    <citation type="journal article" date="2018" name="Genome Biol. Evol.">
        <title>Multiple Roots of Fruiting Body Formation in Amoebozoa.</title>
        <authorList>
            <person name="Hillmann F."/>
            <person name="Forbes G."/>
            <person name="Novohradska S."/>
            <person name="Ferling I."/>
            <person name="Riege K."/>
            <person name="Groth M."/>
            <person name="Westermann M."/>
            <person name="Marz M."/>
            <person name="Spaller T."/>
            <person name="Winckler T."/>
            <person name="Schaap P."/>
            <person name="Glockner G."/>
        </authorList>
    </citation>
    <scope>NUCLEOTIDE SEQUENCE [LARGE SCALE GENOMIC DNA]</scope>
    <source>
        <strain evidence="2 3">Jena</strain>
    </source>
</reference>
<evidence type="ECO:0000313" key="2">
    <source>
        <dbReference type="EMBL" id="PRP79157.1"/>
    </source>
</evidence>
<protein>
    <submittedName>
        <fullName evidence="2">Uncharacterized protein</fullName>
    </submittedName>
</protein>
<evidence type="ECO:0000256" key="1">
    <source>
        <dbReference type="SAM" id="SignalP"/>
    </source>
</evidence>
<dbReference type="AlphaFoldDB" id="A0A2P6N5D6"/>
<evidence type="ECO:0000313" key="3">
    <source>
        <dbReference type="Proteomes" id="UP000241769"/>
    </source>
</evidence>
<name>A0A2P6N5D6_9EUKA</name>
<keyword evidence="1" id="KW-0732">Signal</keyword>
<dbReference type="EMBL" id="MDYQ01000195">
    <property type="protein sequence ID" value="PRP79157.1"/>
    <property type="molecule type" value="Genomic_DNA"/>
</dbReference>
<feature type="chain" id="PRO_5015190788" evidence="1">
    <location>
        <begin position="16"/>
        <end position="582"/>
    </location>
</feature>
<sequence>MRFLLLCLLFSSASAQVYSVTSDWSFDQTQLDSFLSQLNRTTEDQWMFHWGDLISGVRYARQGFIDQQELDVLNAGSGSGGGGFYVSLDPTDTSYYGVFPTAVLIEKGTLLFTSYDTTETMRLLEILGCPFADLLIQDVVALGAIVPFLDAYFSPNHRVGSRWRAIHNAKLTTRVEPGYLLENPIRDEIIEVVEDDKINIVCSIDSVQRNISRHVALFSYIGESETSCRLNLNEDLWNDVDTDKFEGYYTLHRYVTDQLKEETSTGGITTKFKRTIGSRHESKWGGIGFSEAEQWAMAGYNDTSEMWRKSEKVVGDNVTGVIVSDQELETLRNNPYITLSILHRDEEKRRTAVQYWHPDVFHYKKARSAGLISDAMAQLITSMSQKKLRAHTHLRGELNAKLMEDMLHVALDRLVGSAFNDTIGILFRLVDSIIPMSDDKPLRLWAFGGSYDGTKDTKYDTLLPNLSVMLPDRSFTQSLFVRQSTSCKNVVSDDSLPNFSAVEVLMEAVEGSSSPVSIHYEKTLYRDVSTSFSAREFPGQMMWEFSEEKCELMRREKWTELFDVSKWKDEKGGEWKDWTVFL</sequence>
<proteinExistence type="predicted"/>